<organism evidence="1 2">
    <name type="scientific">Paenibacillus beijingensis</name>
    <dbReference type="NCBI Taxonomy" id="1126833"/>
    <lineage>
        <taxon>Bacteria</taxon>
        <taxon>Bacillati</taxon>
        <taxon>Bacillota</taxon>
        <taxon>Bacilli</taxon>
        <taxon>Bacillales</taxon>
        <taxon>Paenibacillaceae</taxon>
        <taxon>Paenibacillus</taxon>
    </lineage>
</organism>
<evidence type="ECO:0000313" key="1">
    <source>
        <dbReference type="EMBL" id="AJY75387.1"/>
    </source>
</evidence>
<dbReference type="HOGENOM" id="CLU_2684331_0_0_9"/>
<accession>A0A0D5NK49</accession>
<proteinExistence type="predicted"/>
<keyword evidence="2" id="KW-1185">Reference proteome</keyword>
<protein>
    <submittedName>
        <fullName evidence="1">Uncharacterized protein</fullName>
    </submittedName>
</protein>
<name>A0A0D5NK49_9BACL</name>
<reference evidence="2" key="2">
    <citation type="submission" date="2015-03" db="EMBL/GenBank/DDBJ databases">
        <title>Genome sequence of Paenibacillus beijingensis strain DSM 24997T.</title>
        <authorList>
            <person name="Kwak Y."/>
            <person name="Shin J.-H."/>
        </authorList>
    </citation>
    <scope>NUCLEOTIDE SEQUENCE [LARGE SCALE GENOMIC DNA]</scope>
    <source>
        <strain evidence="2">DSM 24997</strain>
    </source>
</reference>
<dbReference type="KEGG" id="pbj:VN24_13435"/>
<dbReference type="PATRIC" id="fig|1126833.4.peg.2931"/>
<reference evidence="1 2" key="1">
    <citation type="journal article" date="2015" name="J. Biotechnol.">
        <title>Complete genome sequence of Paenibacillus beijingensis 7188(T) (=DSM 24997(T)), a novel rhizobacterium from jujube garden soil.</title>
        <authorList>
            <person name="Kwak Y."/>
            <person name="Shin J.H."/>
        </authorList>
    </citation>
    <scope>NUCLEOTIDE SEQUENCE [LARGE SCALE GENOMIC DNA]</scope>
    <source>
        <strain evidence="1 2">DSM 24997</strain>
    </source>
</reference>
<dbReference type="AlphaFoldDB" id="A0A0D5NK49"/>
<sequence>MVSAAFTFLHSAADHLLAVFLPYWYRFGIRQLQQDWQNDVYIVKINKLFYNKLVYRLGFMFSEKPRLLLEDPFI</sequence>
<evidence type="ECO:0000313" key="2">
    <source>
        <dbReference type="Proteomes" id="UP000032633"/>
    </source>
</evidence>
<gene>
    <name evidence="1" type="ORF">VN24_13435</name>
</gene>
<dbReference type="EMBL" id="CP011058">
    <property type="protein sequence ID" value="AJY75387.1"/>
    <property type="molecule type" value="Genomic_DNA"/>
</dbReference>
<dbReference type="Proteomes" id="UP000032633">
    <property type="component" value="Chromosome"/>
</dbReference>